<protein>
    <recommendedName>
        <fullName evidence="4">DUF4349 domain-containing protein</fullName>
    </recommendedName>
</protein>
<dbReference type="Pfam" id="PF14257">
    <property type="entry name" value="DUF4349"/>
    <property type="match status" value="1"/>
</dbReference>
<accession>A0A2W1JMY7</accession>
<keyword evidence="2" id="KW-0812">Transmembrane</keyword>
<dbReference type="EMBL" id="PQWO01000002">
    <property type="protein sequence ID" value="PZD74649.1"/>
    <property type="molecule type" value="Genomic_DNA"/>
</dbReference>
<dbReference type="RefSeq" id="WP_233501361.1">
    <property type="nucleotide sequence ID" value="NZ_CAWNWM010000002.1"/>
</dbReference>
<reference evidence="5 6" key="1">
    <citation type="journal article" date="2018" name="Sci. Rep.">
        <title>A novel species of the marine cyanobacterium Acaryochloris with a unique pigment content and lifestyle.</title>
        <authorList>
            <person name="Partensky F."/>
            <person name="Six C."/>
            <person name="Ratin M."/>
            <person name="Garczarek L."/>
            <person name="Vaulot D."/>
            <person name="Probert I."/>
            <person name="Calteau A."/>
            <person name="Gourvil P."/>
            <person name="Marie D."/>
            <person name="Grebert T."/>
            <person name="Bouchier C."/>
            <person name="Le Panse S."/>
            <person name="Gachenot M."/>
            <person name="Rodriguez F."/>
            <person name="Garrido J.L."/>
        </authorList>
    </citation>
    <scope>NUCLEOTIDE SEQUENCE [LARGE SCALE GENOMIC DNA]</scope>
    <source>
        <strain evidence="5 6">RCC1774</strain>
    </source>
</reference>
<sequence>MASSQLTKRPAVLLMAPLLTSMMLVSCSAAPGDYGASSAPETDSTSESLVAQGDGAPAEAPQDLSGSKAEGTPRKQPQLIKTAEMVLQVETVESAVKSVSKVVKEQQGDILGLQDEVPANPSQRQTASMELRIPQAKLDTTLDRLTQLGEVQSRSIQAQDVSNQLVDFQARLRNLRKSEEQVLKILDRSGSVADVLKVTQELSNIRASIEQIDAQLQRLQNQVAYSTVRLTLKDAIASSNRQPVIGDSLKDSWAHSTRAMRELTVGLLSLGVWLLAFSPYFIGLFLLGFAGKHLLFRRSSPPAVHPTSPPADS</sequence>
<keyword evidence="6" id="KW-1185">Reference proteome</keyword>
<evidence type="ECO:0000256" key="3">
    <source>
        <dbReference type="SAM" id="SignalP"/>
    </source>
</evidence>
<feature type="chain" id="PRO_5015973973" description="DUF4349 domain-containing protein" evidence="3">
    <location>
        <begin position="30"/>
        <end position="313"/>
    </location>
</feature>
<keyword evidence="2" id="KW-0472">Membrane</keyword>
<feature type="region of interest" description="Disordered" evidence="1">
    <location>
        <begin position="33"/>
        <end position="79"/>
    </location>
</feature>
<feature type="domain" description="DUF4349" evidence="4">
    <location>
        <begin position="78"/>
        <end position="287"/>
    </location>
</feature>
<feature type="signal peptide" evidence="3">
    <location>
        <begin position="1"/>
        <end position="29"/>
    </location>
</feature>
<dbReference type="InterPro" id="IPR025645">
    <property type="entry name" value="DUF4349"/>
</dbReference>
<evidence type="ECO:0000313" key="5">
    <source>
        <dbReference type="EMBL" id="PZD74649.1"/>
    </source>
</evidence>
<name>A0A2W1JMY7_9CYAN</name>
<evidence type="ECO:0000259" key="4">
    <source>
        <dbReference type="Pfam" id="PF14257"/>
    </source>
</evidence>
<feature type="compositionally biased region" description="Polar residues" evidence="1">
    <location>
        <begin position="39"/>
        <end position="49"/>
    </location>
</feature>
<dbReference type="AlphaFoldDB" id="A0A2W1JMY7"/>
<dbReference type="Proteomes" id="UP000248857">
    <property type="component" value="Unassembled WGS sequence"/>
</dbReference>
<feature type="transmembrane region" description="Helical" evidence="2">
    <location>
        <begin position="265"/>
        <end position="290"/>
    </location>
</feature>
<proteinExistence type="predicted"/>
<evidence type="ECO:0000256" key="2">
    <source>
        <dbReference type="SAM" id="Phobius"/>
    </source>
</evidence>
<keyword evidence="2" id="KW-1133">Transmembrane helix</keyword>
<gene>
    <name evidence="5" type="ORF">C1752_01035</name>
</gene>
<evidence type="ECO:0000256" key="1">
    <source>
        <dbReference type="SAM" id="MobiDB-lite"/>
    </source>
</evidence>
<evidence type="ECO:0000313" key="6">
    <source>
        <dbReference type="Proteomes" id="UP000248857"/>
    </source>
</evidence>
<keyword evidence="3" id="KW-0732">Signal</keyword>
<comment type="caution">
    <text evidence="5">The sequence shown here is derived from an EMBL/GenBank/DDBJ whole genome shotgun (WGS) entry which is preliminary data.</text>
</comment>
<organism evidence="5 6">
    <name type="scientific">Acaryochloris thomasi RCC1774</name>
    <dbReference type="NCBI Taxonomy" id="1764569"/>
    <lineage>
        <taxon>Bacteria</taxon>
        <taxon>Bacillati</taxon>
        <taxon>Cyanobacteriota</taxon>
        <taxon>Cyanophyceae</taxon>
        <taxon>Acaryochloridales</taxon>
        <taxon>Acaryochloridaceae</taxon>
        <taxon>Acaryochloris</taxon>
        <taxon>Acaryochloris thomasi</taxon>
    </lineage>
</organism>